<dbReference type="GeneID" id="37269291"/>
<accession>A0A316ZF86</accession>
<evidence type="ECO:0000256" key="1">
    <source>
        <dbReference type="SAM" id="MobiDB-lite"/>
    </source>
</evidence>
<gene>
    <name evidence="2" type="ORF">FA09DRAFT_328379</name>
</gene>
<organism evidence="2 3">
    <name type="scientific">Tilletiopsis washingtonensis</name>
    <dbReference type="NCBI Taxonomy" id="58919"/>
    <lineage>
        <taxon>Eukaryota</taxon>
        <taxon>Fungi</taxon>
        <taxon>Dikarya</taxon>
        <taxon>Basidiomycota</taxon>
        <taxon>Ustilaginomycotina</taxon>
        <taxon>Exobasidiomycetes</taxon>
        <taxon>Entylomatales</taxon>
        <taxon>Entylomatales incertae sedis</taxon>
        <taxon>Tilletiopsis</taxon>
    </lineage>
</organism>
<dbReference type="AlphaFoldDB" id="A0A316ZF86"/>
<dbReference type="SUPFAM" id="SSF64182">
    <property type="entry name" value="DHH phosphoesterases"/>
    <property type="match status" value="1"/>
</dbReference>
<dbReference type="PANTHER" id="PTHR30255">
    <property type="entry name" value="SINGLE-STRANDED-DNA-SPECIFIC EXONUCLEASE RECJ"/>
    <property type="match status" value="1"/>
</dbReference>
<dbReference type="OrthoDB" id="284473at2759"/>
<proteinExistence type="predicted"/>
<dbReference type="InterPro" id="IPR051673">
    <property type="entry name" value="SSDNA_exonuclease_RecJ"/>
</dbReference>
<dbReference type="STRING" id="58919.A0A316ZF86"/>
<name>A0A316ZF86_9BASI</name>
<evidence type="ECO:0000313" key="3">
    <source>
        <dbReference type="Proteomes" id="UP000245946"/>
    </source>
</evidence>
<dbReference type="PANTHER" id="PTHR30255:SF2">
    <property type="entry name" value="SINGLE-STRANDED-DNA-SPECIFIC EXONUCLEASE RECJ"/>
    <property type="match status" value="1"/>
</dbReference>
<dbReference type="RefSeq" id="XP_025599851.1">
    <property type="nucleotide sequence ID" value="XM_025741747.1"/>
</dbReference>
<evidence type="ECO:0000313" key="2">
    <source>
        <dbReference type="EMBL" id="PWN99572.1"/>
    </source>
</evidence>
<dbReference type="InterPro" id="IPR038763">
    <property type="entry name" value="DHH_sf"/>
</dbReference>
<keyword evidence="3" id="KW-1185">Reference proteome</keyword>
<feature type="region of interest" description="Disordered" evidence="1">
    <location>
        <begin position="442"/>
        <end position="475"/>
    </location>
</feature>
<sequence length="475" mass="50620">MAAVAKACHAADPAGPSPILLLPDKDADGLSAGAILHRTLLRVYGVPDAAIRVHHVGRGASPGSAAEREAMAASQARWIVVLDQGSRHGPGLTVAAERGWEWDDSEAPEEQARREMSDVEPRVRSLIIDHHHLASGEVGPKGALMLNACAYEPVATSALLTWCICRPLWTAAESDAVAGPSQSQLAGGLVAHTESEAQAALDYLALIGTCGDLGVQVKWAPPWPDLEPELKRCTRKRIGEIVSAINAPRRSPRFDVSSAYLSLLTSTGAADVLDPQANRHAAGLMEARSEVAAQVARFSHTAPKFSKDGRIALLTISTPYQVHPSIATRWAGSLRGAKKLEGVFCANVGYAADPPASDGGQRPVHFSGRVAKAARDRGEDPSLIELLHSYASRDATFLQDLCEEEGVDHTSALSFARGHRQASGGIMPASFWERFTLLMGIGERPSPDPSASSPRKRSSAAPTQNNKLTSYFKRT</sequence>
<dbReference type="EMBL" id="KZ819287">
    <property type="protein sequence ID" value="PWN99572.1"/>
    <property type="molecule type" value="Genomic_DNA"/>
</dbReference>
<protein>
    <recommendedName>
        <fullName evidence="4">DHH phosphoesterase</fullName>
    </recommendedName>
</protein>
<dbReference type="Proteomes" id="UP000245946">
    <property type="component" value="Unassembled WGS sequence"/>
</dbReference>
<reference evidence="2 3" key="1">
    <citation type="journal article" date="2018" name="Mol. Biol. Evol.">
        <title>Broad Genomic Sampling Reveals a Smut Pathogenic Ancestry of the Fungal Clade Ustilaginomycotina.</title>
        <authorList>
            <person name="Kijpornyongpan T."/>
            <person name="Mondo S.J."/>
            <person name="Barry K."/>
            <person name="Sandor L."/>
            <person name="Lee J."/>
            <person name="Lipzen A."/>
            <person name="Pangilinan J."/>
            <person name="LaButti K."/>
            <person name="Hainaut M."/>
            <person name="Henrissat B."/>
            <person name="Grigoriev I.V."/>
            <person name="Spatafora J.W."/>
            <person name="Aime M.C."/>
        </authorList>
    </citation>
    <scope>NUCLEOTIDE SEQUENCE [LARGE SCALE GENOMIC DNA]</scope>
    <source>
        <strain evidence="2 3">MCA 4186</strain>
    </source>
</reference>
<evidence type="ECO:0008006" key="4">
    <source>
        <dbReference type="Google" id="ProtNLM"/>
    </source>
</evidence>